<name>A0AAV0T6V1_HYABA</name>
<dbReference type="GO" id="GO:0006893">
    <property type="term" value="P:Golgi to plasma membrane transport"/>
    <property type="evidence" value="ECO:0007669"/>
    <property type="project" value="TreeGrafter"/>
</dbReference>
<reference evidence="7" key="1">
    <citation type="submission" date="2022-12" db="EMBL/GenBank/DDBJ databases">
        <authorList>
            <person name="Webb A."/>
        </authorList>
    </citation>
    <scope>NUCLEOTIDE SEQUENCE</scope>
    <source>
        <strain evidence="7">Hp1</strain>
    </source>
</reference>
<dbReference type="Pfam" id="PF09762">
    <property type="entry name" value="CCDC93_CC"/>
    <property type="match status" value="1"/>
</dbReference>
<dbReference type="InterPro" id="IPR039116">
    <property type="entry name" value="CCDC93"/>
</dbReference>
<evidence type="ECO:0008006" key="9">
    <source>
        <dbReference type="Google" id="ProtNLM"/>
    </source>
</evidence>
<dbReference type="InterPro" id="IPR019159">
    <property type="entry name" value="CCDC93_CC"/>
</dbReference>
<evidence type="ECO:0000256" key="3">
    <source>
        <dbReference type="SAM" id="Coils"/>
    </source>
</evidence>
<comment type="similarity">
    <text evidence="1">Belongs to the CCDC93 family.</text>
</comment>
<evidence type="ECO:0000313" key="8">
    <source>
        <dbReference type="Proteomes" id="UP001162031"/>
    </source>
</evidence>
<comment type="caution">
    <text evidence="7">The sequence shown here is derived from an EMBL/GenBank/DDBJ whole genome shotgun (WGS) entry which is preliminary data.</text>
</comment>
<feature type="region of interest" description="Disordered" evidence="4">
    <location>
        <begin position="267"/>
        <end position="287"/>
    </location>
</feature>
<dbReference type="EMBL" id="CANTFL010000106">
    <property type="protein sequence ID" value="CAI5713893.1"/>
    <property type="molecule type" value="Genomic_DNA"/>
</dbReference>
<dbReference type="AlphaFoldDB" id="A0AAV0T6V1"/>
<evidence type="ECO:0000313" key="7">
    <source>
        <dbReference type="EMBL" id="CAI5713893.1"/>
    </source>
</evidence>
<gene>
    <name evidence="7" type="ORF">HBR001_LOCUS1138</name>
</gene>
<dbReference type="PANTHER" id="PTHR16441:SF0">
    <property type="entry name" value="COILED-COIL DOMAIN-CONTAINING PROTEIN 93"/>
    <property type="match status" value="1"/>
</dbReference>
<evidence type="ECO:0000256" key="2">
    <source>
        <dbReference type="ARBA" id="ARBA00023054"/>
    </source>
</evidence>
<evidence type="ECO:0000256" key="4">
    <source>
        <dbReference type="SAM" id="MobiDB-lite"/>
    </source>
</evidence>
<dbReference type="Pfam" id="PF21673">
    <property type="entry name" value="CCDC93_N"/>
    <property type="match status" value="1"/>
</dbReference>
<evidence type="ECO:0000259" key="6">
    <source>
        <dbReference type="Pfam" id="PF21673"/>
    </source>
</evidence>
<feature type="domain" description="CCDC93 coiled-coil" evidence="5">
    <location>
        <begin position="191"/>
        <end position="646"/>
    </location>
</feature>
<evidence type="ECO:0000256" key="1">
    <source>
        <dbReference type="ARBA" id="ARBA00007219"/>
    </source>
</evidence>
<evidence type="ECO:0000259" key="5">
    <source>
        <dbReference type="Pfam" id="PF09762"/>
    </source>
</evidence>
<sequence length="649" mass="74380">MFTASSASSSCAAASVSLQSTADVYDLAKAYGTEAADTLSLTLQSLETVGFPKAHVNAYSAFDRVMSGIAWLLHQIVRREDAEAGRVQWDVLFQPHDKMKPRLGLAQEIVRCVEALDCACPVVIQPHQLLLQDHGDIDTVQKLVLWLIDEGQFAYHRDKIRREKAYLEVVDLQTKKIHAARVNNDVELLLDAYAPTRRWRYVEVEGESSESEDALIQRCLLEYGEKVLVADSGDDEVAMGARTDDEHPMDIVAQMASQAAAVAQSKALKPQGETGEKLRRNATRSNRQAVDFGRHYQKAVKQAREEQKVLLSQRREREAKLMERVVSARNDEQKNDQQGRVGLRERSLLYLAGEKLKKHEQQVHQLIEEKKELRRKLEESNAQAAVLDEAFFALESDMEAVEAQWPTDATTVACLAKLQQLVEMSEESKKEKMDFRAKCCLAMEALQERIEKLRLQVSKDENKQEGRALRLDQIEQMHAQMAQQHRCLKYAASKQTRAVHCKLRQIDEIPSRFELVQYEKRFEELYDEVALTLDETRKYYCVFNMLKTKHDVLEKEISLFNSINENFEVAMGSKTATQAFFLQVENIIENVQGLVLKQHTARDDFQSNVDTLDSKYQLLLEQERMYANAIYQFQKECERNEKLSLQLGK</sequence>
<feature type="coiled-coil region" evidence="3">
    <location>
        <begin position="436"/>
        <end position="463"/>
    </location>
</feature>
<dbReference type="InterPro" id="IPR048747">
    <property type="entry name" value="CCDC93_N"/>
</dbReference>
<organism evidence="7 8">
    <name type="scientific">Hyaloperonospora brassicae</name>
    <name type="common">Brassica downy mildew</name>
    <name type="synonym">Peronospora brassicae</name>
    <dbReference type="NCBI Taxonomy" id="162125"/>
    <lineage>
        <taxon>Eukaryota</taxon>
        <taxon>Sar</taxon>
        <taxon>Stramenopiles</taxon>
        <taxon>Oomycota</taxon>
        <taxon>Peronosporomycetes</taxon>
        <taxon>Peronosporales</taxon>
        <taxon>Peronosporaceae</taxon>
        <taxon>Hyaloperonospora</taxon>
    </lineage>
</organism>
<dbReference type="PANTHER" id="PTHR16441">
    <property type="entry name" value="FIDIPIDINE"/>
    <property type="match status" value="1"/>
</dbReference>
<feature type="coiled-coil region" evidence="3">
    <location>
        <begin position="356"/>
        <end position="390"/>
    </location>
</feature>
<feature type="domain" description="CCDC93 N-terminal" evidence="6">
    <location>
        <begin position="34"/>
        <end position="149"/>
    </location>
</feature>
<keyword evidence="8" id="KW-1185">Reference proteome</keyword>
<protein>
    <recommendedName>
        <fullName evidence="9">CCDC93 coiled-coil domain-containing protein</fullName>
    </recommendedName>
</protein>
<keyword evidence="2 3" id="KW-0175">Coiled coil</keyword>
<accession>A0AAV0T6V1</accession>
<proteinExistence type="inferred from homology"/>
<dbReference type="Proteomes" id="UP001162031">
    <property type="component" value="Unassembled WGS sequence"/>
</dbReference>